<dbReference type="GO" id="GO:0016787">
    <property type="term" value="F:hydrolase activity"/>
    <property type="evidence" value="ECO:0007669"/>
    <property type="project" value="UniProtKB-KW"/>
</dbReference>
<proteinExistence type="inferred from homology"/>
<evidence type="ECO:0000256" key="2">
    <source>
        <dbReference type="ARBA" id="ARBA00022723"/>
    </source>
</evidence>
<gene>
    <name evidence="7" type="ORF">FAS41_22660</name>
</gene>
<reference evidence="7 8" key="1">
    <citation type="submission" date="2019-04" db="EMBL/GenBank/DDBJ databases">
        <authorList>
            <person name="Li M."/>
        </authorList>
    </citation>
    <scope>NUCLEOTIDE SEQUENCE [LARGE SCALE GENOMIC DNA]</scope>
    <source>
        <strain evidence="7 8">LAM1902</strain>
    </source>
</reference>
<dbReference type="Pfam" id="PF18089">
    <property type="entry name" value="DAPG_hydrolase"/>
    <property type="match status" value="1"/>
</dbReference>
<dbReference type="OrthoDB" id="2052122at2"/>
<comment type="caution">
    <text evidence="7">The sequence shown here is derived from an EMBL/GenBank/DDBJ whole genome shotgun (WGS) entry which is preliminary data.</text>
</comment>
<comment type="cofactor">
    <cofactor evidence="1">
        <name>Zn(2+)</name>
        <dbReference type="ChEBI" id="CHEBI:29105"/>
    </cofactor>
</comment>
<evidence type="ECO:0000259" key="6">
    <source>
        <dbReference type="Pfam" id="PF18089"/>
    </source>
</evidence>
<organism evidence="7 8">
    <name type="scientific">Pseudomonas nicosulfuronedens</name>
    <dbReference type="NCBI Taxonomy" id="2571105"/>
    <lineage>
        <taxon>Bacteria</taxon>
        <taxon>Pseudomonadati</taxon>
        <taxon>Pseudomonadota</taxon>
        <taxon>Gammaproteobacteria</taxon>
        <taxon>Pseudomonadales</taxon>
        <taxon>Pseudomonadaceae</taxon>
        <taxon>Pseudomonas</taxon>
    </lineage>
</organism>
<dbReference type="RefSeq" id="WP_138525653.1">
    <property type="nucleotide sequence ID" value="NZ_JAOCBK010000007.1"/>
</dbReference>
<sequence>MKLHEVAPLLQPAPLKLEMGYERFDDGVVHIACRTDMHNCTGEMFEWWFRSRPDTERYTWWHPIDHVSSKWSEAVEGTHIGSIHHAEEFFTGLPSQRLAIQFRDPAEFFQSADYDLARKEQRISAAVCGRVGLDPDPARGPQGEILGGRLLHMGRDTEWGLVLRSHFYMGQDLVAAGMSAAEIEELFPDAFAEALLMHCYNEFVFLSRFLRSLYIGTHRDALEIRAPW</sequence>
<keyword evidence="2" id="KW-0479">Metal-binding</keyword>
<dbReference type="GO" id="GO:0046872">
    <property type="term" value="F:metal ion binding"/>
    <property type="evidence" value="ECO:0007669"/>
    <property type="project" value="UniProtKB-KW"/>
</dbReference>
<dbReference type="EMBL" id="SWDV01000033">
    <property type="protein sequence ID" value="TLX72481.1"/>
    <property type="molecule type" value="Genomic_DNA"/>
</dbReference>
<evidence type="ECO:0000313" key="8">
    <source>
        <dbReference type="Proteomes" id="UP000306635"/>
    </source>
</evidence>
<keyword evidence="4" id="KW-0862">Zinc</keyword>
<evidence type="ECO:0000256" key="5">
    <source>
        <dbReference type="ARBA" id="ARBA00023459"/>
    </source>
</evidence>
<evidence type="ECO:0000256" key="1">
    <source>
        <dbReference type="ARBA" id="ARBA00001947"/>
    </source>
</evidence>
<dbReference type="Proteomes" id="UP000306635">
    <property type="component" value="Unassembled WGS sequence"/>
</dbReference>
<evidence type="ECO:0000313" key="7">
    <source>
        <dbReference type="EMBL" id="TLX72481.1"/>
    </source>
</evidence>
<comment type="similarity">
    <text evidence="5">Belongs to the DAPG/phloretin hydrolase family.</text>
</comment>
<feature type="domain" description="DAPG hydrolase PhiG" evidence="6">
    <location>
        <begin position="3"/>
        <end position="214"/>
    </location>
</feature>
<keyword evidence="3" id="KW-0378">Hydrolase</keyword>
<dbReference type="AlphaFoldDB" id="A0A5R9QRH4"/>
<name>A0A5R9QRH4_9PSED</name>
<evidence type="ECO:0000256" key="3">
    <source>
        <dbReference type="ARBA" id="ARBA00022801"/>
    </source>
</evidence>
<evidence type="ECO:0000256" key="4">
    <source>
        <dbReference type="ARBA" id="ARBA00022833"/>
    </source>
</evidence>
<dbReference type="InterPro" id="IPR041526">
    <property type="entry name" value="DAPG_hydrolase"/>
</dbReference>
<protein>
    <recommendedName>
        <fullName evidence="6">DAPG hydrolase PhiG domain-containing protein</fullName>
    </recommendedName>
</protein>
<keyword evidence="8" id="KW-1185">Reference proteome</keyword>
<accession>A0A5R9QRH4</accession>